<dbReference type="SUPFAM" id="SSF46992">
    <property type="entry name" value="Ribosomal protein S20"/>
    <property type="match status" value="1"/>
</dbReference>
<comment type="similarity">
    <text evidence="2 8">Belongs to the bacterial ribosomal protein bS20 family.</text>
</comment>
<evidence type="ECO:0000256" key="3">
    <source>
        <dbReference type="ARBA" id="ARBA00022730"/>
    </source>
</evidence>
<dbReference type="PANTHER" id="PTHR33398">
    <property type="entry name" value="30S RIBOSOMAL PROTEIN S20"/>
    <property type="match status" value="1"/>
</dbReference>
<keyword evidence="4 8" id="KW-0694">RNA-binding</keyword>
<gene>
    <name evidence="8" type="primary">rpsT</name>
    <name evidence="10" type="ORF">AU468_05400</name>
</gene>
<dbReference type="PANTHER" id="PTHR33398:SF1">
    <property type="entry name" value="SMALL RIBOSOMAL SUBUNIT PROTEIN BS20C"/>
    <property type="match status" value="1"/>
</dbReference>
<dbReference type="GO" id="GO:0070181">
    <property type="term" value="F:small ribosomal subunit rRNA binding"/>
    <property type="evidence" value="ECO:0007669"/>
    <property type="project" value="TreeGrafter"/>
</dbReference>
<dbReference type="HAMAP" id="MF_00500">
    <property type="entry name" value="Ribosomal_bS20"/>
    <property type="match status" value="1"/>
</dbReference>
<organism evidence="10 11">
    <name type="scientific">Alkalispirochaeta sphaeroplastigenens</name>
    <dbReference type="NCBI Taxonomy" id="1187066"/>
    <lineage>
        <taxon>Bacteria</taxon>
        <taxon>Pseudomonadati</taxon>
        <taxon>Spirochaetota</taxon>
        <taxon>Spirochaetia</taxon>
        <taxon>Spirochaetales</taxon>
        <taxon>Spirochaetaceae</taxon>
        <taxon>Alkalispirochaeta</taxon>
    </lineage>
</organism>
<dbReference type="GO" id="GO:0015935">
    <property type="term" value="C:small ribosomal subunit"/>
    <property type="evidence" value="ECO:0007669"/>
    <property type="project" value="TreeGrafter"/>
</dbReference>
<name>A0A2S4JUW6_9SPIO</name>
<keyword evidence="5 8" id="KW-0689">Ribosomal protein</keyword>
<evidence type="ECO:0000256" key="5">
    <source>
        <dbReference type="ARBA" id="ARBA00022980"/>
    </source>
</evidence>
<keyword evidence="3 8" id="KW-0699">rRNA-binding</keyword>
<proteinExistence type="inferred from homology"/>
<dbReference type="Pfam" id="PF01649">
    <property type="entry name" value="Ribosomal_S20p"/>
    <property type="match status" value="1"/>
</dbReference>
<keyword evidence="11" id="KW-1185">Reference proteome</keyword>
<protein>
    <recommendedName>
        <fullName evidence="7 8">Small ribosomal subunit protein bS20</fullName>
    </recommendedName>
</protein>
<evidence type="ECO:0000313" key="10">
    <source>
        <dbReference type="EMBL" id="POR03315.1"/>
    </source>
</evidence>
<dbReference type="FunFam" id="1.20.58.110:FF:000001">
    <property type="entry name" value="30S ribosomal protein S20"/>
    <property type="match status" value="1"/>
</dbReference>
<evidence type="ECO:0000256" key="9">
    <source>
        <dbReference type="SAM" id="MobiDB-lite"/>
    </source>
</evidence>
<evidence type="ECO:0000256" key="2">
    <source>
        <dbReference type="ARBA" id="ARBA00007634"/>
    </source>
</evidence>
<dbReference type="GO" id="GO:0006412">
    <property type="term" value="P:translation"/>
    <property type="evidence" value="ECO:0007669"/>
    <property type="project" value="UniProtKB-UniRule"/>
</dbReference>
<dbReference type="GO" id="GO:0003735">
    <property type="term" value="F:structural constituent of ribosome"/>
    <property type="evidence" value="ECO:0007669"/>
    <property type="project" value="InterPro"/>
</dbReference>
<evidence type="ECO:0000256" key="8">
    <source>
        <dbReference type="HAMAP-Rule" id="MF_00500"/>
    </source>
</evidence>
<dbReference type="Gene3D" id="1.20.58.110">
    <property type="entry name" value="Ribosomal protein S20"/>
    <property type="match status" value="1"/>
</dbReference>
<evidence type="ECO:0000256" key="1">
    <source>
        <dbReference type="ARBA" id="ARBA00003134"/>
    </source>
</evidence>
<dbReference type="NCBIfam" id="TIGR00029">
    <property type="entry name" value="S20"/>
    <property type="match status" value="1"/>
</dbReference>
<dbReference type="InterPro" id="IPR002583">
    <property type="entry name" value="Ribosomal_bS20"/>
</dbReference>
<sequence>MAKGSAAKRHRQSEKRRILNKSVRSRVRTSVKRVLNAVEEKDQAAAEVALRDFTKLIDTAAGKGVYHANTAARKKSRLARKVNSLQA</sequence>
<dbReference type="OrthoDB" id="9808392at2"/>
<comment type="function">
    <text evidence="1 8">Binds directly to 16S ribosomal RNA.</text>
</comment>
<evidence type="ECO:0000256" key="7">
    <source>
        <dbReference type="ARBA" id="ARBA00035136"/>
    </source>
</evidence>
<dbReference type="EMBL" id="LPWH01000054">
    <property type="protein sequence ID" value="POR03315.1"/>
    <property type="molecule type" value="Genomic_DNA"/>
</dbReference>
<comment type="caution">
    <text evidence="10">The sequence shown here is derived from an EMBL/GenBank/DDBJ whole genome shotgun (WGS) entry which is preliminary data.</text>
</comment>
<evidence type="ECO:0000256" key="6">
    <source>
        <dbReference type="ARBA" id="ARBA00023274"/>
    </source>
</evidence>
<keyword evidence="6 8" id="KW-0687">Ribonucleoprotein</keyword>
<feature type="region of interest" description="Disordered" evidence="9">
    <location>
        <begin position="1"/>
        <end position="24"/>
    </location>
</feature>
<reference evidence="11" key="1">
    <citation type="submission" date="2015-12" db="EMBL/GenBank/DDBJ databases">
        <authorList>
            <person name="Lodha T.D."/>
            <person name="Chintalapati S."/>
            <person name="Chintalapati V.R."/>
            <person name="Sravanthi T."/>
        </authorList>
    </citation>
    <scope>NUCLEOTIDE SEQUENCE [LARGE SCALE GENOMIC DNA]</scope>
    <source>
        <strain evidence="11">JC133</strain>
    </source>
</reference>
<feature type="compositionally biased region" description="Basic residues" evidence="9">
    <location>
        <begin position="1"/>
        <end position="14"/>
    </location>
</feature>
<evidence type="ECO:0000256" key="4">
    <source>
        <dbReference type="ARBA" id="ARBA00022884"/>
    </source>
</evidence>
<dbReference type="InterPro" id="IPR036510">
    <property type="entry name" value="Ribosomal_bS20_sf"/>
</dbReference>
<dbReference type="AlphaFoldDB" id="A0A2S4JUW6"/>
<evidence type="ECO:0000313" key="11">
    <source>
        <dbReference type="Proteomes" id="UP000237350"/>
    </source>
</evidence>
<dbReference type="Proteomes" id="UP000237350">
    <property type="component" value="Unassembled WGS sequence"/>
</dbReference>
<accession>A0A2S4JUW6</accession>